<accession>A0A0L0VNQ8</accession>
<keyword evidence="2" id="KW-1185">Reference proteome</keyword>
<dbReference type="Proteomes" id="UP000054564">
    <property type="component" value="Unassembled WGS sequence"/>
</dbReference>
<evidence type="ECO:0000313" key="2">
    <source>
        <dbReference type="Proteomes" id="UP000054564"/>
    </source>
</evidence>
<evidence type="ECO:0000313" key="1">
    <source>
        <dbReference type="EMBL" id="KNF00650.1"/>
    </source>
</evidence>
<protein>
    <submittedName>
        <fullName evidence="1">Uncharacterized protein</fullName>
    </submittedName>
</protein>
<gene>
    <name evidence="1" type="ORF">PSTG_06062</name>
</gene>
<comment type="caution">
    <text evidence="1">The sequence shown here is derived from an EMBL/GenBank/DDBJ whole genome shotgun (WGS) entry which is preliminary data.</text>
</comment>
<organism evidence="1 2">
    <name type="scientific">Puccinia striiformis f. sp. tritici PST-78</name>
    <dbReference type="NCBI Taxonomy" id="1165861"/>
    <lineage>
        <taxon>Eukaryota</taxon>
        <taxon>Fungi</taxon>
        <taxon>Dikarya</taxon>
        <taxon>Basidiomycota</taxon>
        <taxon>Pucciniomycotina</taxon>
        <taxon>Pucciniomycetes</taxon>
        <taxon>Pucciniales</taxon>
        <taxon>Pucciniaceae</taxon>
        <taxon>Puccinia</taxon>
    </lineage>
</organism>
<dbReference type="EMBL" id="AJIL01000035">
    <property type="protein sequence ID" value="KNF00650.1"/>
    <property type="molecule type" value="Genomic_DNA"/>
</dbReference>
<sequence length="106" mass="11790">MSGTDLSGEFVYSFDDLSALDIEEVLAGLYQPSMADLYQPSMANLYQPSMADLYQPSMADLYQPSMADLYQPSMADLYQPSSKYSINGCNGAHPQRPVRWQTGCQD</sequence>
<proteinExistence type="predicted"/>
<name>A0A0L0VNQ8_9BASI</name>
<dbReference type="AlphaFoldDB" id="A0A0L0VNQ8"/>
<reference evidence="2" key="1">
    <citation type="submission" date="2014-03" db="EMBL/GenBank/DDBJ databases">
        <title>The Genome Sequence of Puccinia striiformis f. sp. tritici PST-78.</title>
        <authorList>
            <consortium name="The Broad Institute Genome Sequencing Platform"/>
            <person name="Cuomo C."/>
            <person name="Hulbert S."/>
            <person name="Chen X."/>
            <person name="Walker B."/>
            <person name="Young S.K."/>
            <person name="Zeng Q."/>
            <person name="Gargeya S."/>
            <person name="Fitzgerald M."/>
            <person name="Haas B."/>
            <person name="Abouelleil A."/>
            <person name="Alvarado L."/>
            <person name="Arachchi H.M."/>
            <person name="Berlin A.M."/>
            <person name="Chapman S.B."/>
            <person name="Goldberg J."/>
            <person name="Griggs A."/>
            <person name="Gujja S."/>
            <person name="Hansen M."/>
            <person name="Howarth C."/>
            <person name="Imamovic A."/>
            <person name="Larimer J."/>
            <person name="McCowan C."/>
            <person name="Montmayeur A."/>
            <person name="Murphy C."/>
            <person name="Neiman D."/>
            <person name="Pearson M."/>
            <person name="Priest M."/>
            <person name="Roberts A."/>
            <person name="Saif S."/>
            <person name="Shea T."/>
            <person name="Sisk P."/>
            <person name="Sykes S."/>
            <person name="Wortman J."/>
            <person name="Nusbaum C."/>
            <person name="Birren B."/>
        </authorList>
    </citation>
    <scope>NUCLEOTIDE SEQUENCE [LARGE SCALE GENOMIC DNA]</scope>
    <source>
        <strain evidence="2">race PST-78</strain>
    </source>
</reference>